<feature type="modified residue" description="4-aspartylphosphate" evidence="2">
    <location>
        <position position="75"/>
    </location>
</feature>
<dbReference type="PANTHER" id="PTHR44591:SF3">
    <property type="entry name" value="RESPONSE REGULATORY DOMAIN-CONTAINING PROTEIN"/>
    <property type="match status" value="1"/>
</dbReference>
<comment type="caution">
    <text evidence="4">The sequence shown here is derived from an EMBL/GenBank/DDBJ whole genome shotgun (WGS) entry which is preliminary data.</text>
</comment>
<dbReference type="PANTHER" id="PTHR44591">
    <property type="entry name" value="STRESS RESPONSE REGULATOR PROTEIN 1"/>
    <property type="match status" value="1"/>
</dbReference>
<dbReference type="InterPro" id="IPR050595">
    <property type="entry name" value="Bact_response_regulator"/>
</dbReference>
<dbReference type="AlphaFoldDB" id="A0A3M5PHU3"/>
<dbReference type="InterPro" id="IPR001789">
    <property type="entry name" value="Sig_transdc_resp-reg_receiver"/>
</dbReference>
<evidence type="ECO:0000256" key="1">
    <source>
        <dbReference type="ARBA" id="ARBA00022553"/>
    </source>
</evidence>
<dbReference type="GO" id="GO:0000160">
    <property type="term" value="P:phosphorelay signal transduction system"/>
    <property type="evidence" value="ECO:0007669"/>
    <property type="project" value="InterPro"/>
</dbReference>
<dbReference type="EMBL" id="RBTP01000012">
    <property type="protein sequence ID" value="RMT84109.1"/>
    <property type="molecule type" value="Genomic_DNA"/>
</dbReference>
<name>A0A3M5PHU3_PSEVI</name>
<accession>A0A3M5PHU3</accession>
<dbReference type="Proteomes" id="UP000273854">
    <property type="component" value="Unassembled WGS sequence"/>
</dbReference>
<evidence type="ECO:0000313" key="5">
    <source>
        <dbReference type="Proteomes" id="UP000273854"/>
    </source>
</evidence>
<dbReference type="PROSITE" id="PS50110">
    <property type="entry name" value="RESPONSE_REGULATORY"/>
    <property type="match status" value="1"/>
</dbReference>
<dbReference type="SMART" id="SM00448">
    <property type="entry name" value="REC"/>
    <property type="match status" value="1"/>
</dbReference>
<gene>
    <name evidence="4" type="ORF">ALP40_02766</name>
</gene>
<keyword evidence="1 2" id="KW-0597">Phosphoprotein</keyword>
<evidence type="ECO:0000313" key="4">
    <source>
        <dbReference type="EMBL" id="RMT84109.1"/>
    </source>
</evidence>
<dbReference type="SUPFAM" id="SSF52172">
    <property type="entry name" value="CheY-like"/>
    <property type="match status" value="1"/>
</dbReference>
<proteinExistence type="predicted"/>
<dbReference type="Gene3D" id="3.40.50.2300">
    <property type="match status" value="1"/>
</dbReference>
<organism evidence="4 5">
    <name type="scientific">Pseudomonas viridiflava</name>
    <name type="common">Phytomonas viridiflava</name>
    <dbReference type="NCBI Taxonomy" id="33069"/>
    <lineage>
        <taxon>Bacteria</taxon>
        <taxon>Pseudomonadati</taxon>
        <taxon>Pseudomonadota</taxon>
        <taxon>Gammaproteobacteria</taxon>
        <taxon>Pseudomonadales</taxon>
        <taxon>Pseudomonadaceae</taxon>
        <taxon>Pseudomonas</taxon>
    </lineage>
</organism>
<protein>
    <submittedName>
        <fullName evidence="4">Response regulator</fullName>
    </submittedName>
</protein>
<evidence type="ECO:0000259" key="3">
    <source>
        <dbReference type="PROSITE" id="PS50110"/>
    </source>
</evidence>
<feature type="domain" description="Response regulatory" evidence="3">
    <location>
        <begin position="25"/>
        <end position="141"/>
    </location>
</feature>
<sequence>MRAVVVWAAIYKTKGSSMSADAENVVLIVEDEPLILMLLADYLSGVGYRVLQAENGEQAFEILATKPHLDLMITDYRLPGGISGVQIAEPAVKLRPELKVIFISGYPAEIIDSGSPIAAKAPILAKPFTMETLQSQIQDLLA</sequence>
<evidence type="ECO:0000256" key="2">
    <source>
        <dbReference type="PROSITE-ProRule" id="PRU00169"/>
    </source>
</evidence>
<reference evidence="4 5" key="1">
    <citation type="submission" date="2018-08" db="EMBL/GenBank/DDBJ databases">
        <title>Recombination of ecologically and evolutionarily significant loci maintains genetic cohesion in the Pseudomonas syringae species complex.</title>
        <authorList>
            <person name="Dillon M."/>
            <person name="Thakur S."/>
            <person name="Almeida R.N.D."/>
            <person name="Weir B.S."/>
            <person name="Guttman D.S."/>
        </authorList>
    </citation>
    <scope>NUCLEOTIDE SEQUENCE [LARGE SCALE GENOMIC DNA]</scope>
    <source>
        <strain evidence="4 5">ICMP 19473</strain>
    </source>
</reference>
<dbReference type="InterPro" id="IPR011006">
    <property type="entry name" value="CheY-like_superfamily"/>
</dbReference>
<dbReference type="Pfam" id="PF00072">
    <property type="entry name" value="Response_reg"/>
    <property type="match status" value="1"/>
</dbReference>